<gene>
    <name evidence="3" type="primary">LOC108079428</name>
</gene>
<dbReference type="SMART" id="SM00836">
    <property type="entry name" value="DALR_1"/>
    <property type="match status" value="1"/>
</dbReference>
<evidence type="ECO:0000259" key="1">
    <source>
        <dbReference type="SMART" id="SM00836"/>
    </source>
</evidence>
<dbReference type="OMA" id="DMLLIAM"/>
<feature type="domain" description="DALR anticodon binding" evidence="1">
    <location>
        <begin position="307"/>
        <end position="442"/>
    </location>
</feature>
<dbReference type="OrthoDB" id="9990834at2759"/>
<proteinExistence type="predicted"/>
<keyword evidence="2" id="KW-1185">Reference proteome</keyword>
<accession>A0A6P4J3V9</accession>
<evidence type="ECO:0000313" key="3">
    <source>
        <dbReference type="RefSeq" id="XP_017029248.1"/>
    </source>
</evidence>
<dbReference type="Pfam" id="PF05746">
    <property type="entry name" value="DALR_1"/>
    <property type="match status" value="1"/>
</dbReference>
<reference evidence="3" key="1">
    <citation type="submission" date="2025-08" db="UniProtKB">
        <authorList>
            <consortium name="RefSeq"/>
        </authorList>
    </citation>
    <scope>IDENTIFICATION</scope>
    <source>
        <strain evidence="3">14028-0561.14</strain>
        <tissue evidence="3">Whole fly</tissue>
    </source>
</reference>
<evidence type="ECO:0000313" key="2">
    <source>
        <dbReference type="Proteomes" id="UP001652661"/>
    </source>
</evidence>
<dbReference type="SUPFAM" id="SSF47323">
    <property type="entry name" value="Anticodon-binding domain of a subclass of class I aminoacyl-tRNA synthetases"/>
    <property type="match status" value="1"/>
</dbReference>
<protein>
    <submittedName>
        <fullName evidence="3">DALR anticodon-binding domain-containing protein 3</fullName>
    </submittedName>
</protein>
<name>A0A6P4J3V9_DROKI</name>
<dbReference type="Proteomes" id="UP001652661">
    <property type="component" value="Chromosome X"/>
</dbReference>
<dbReference type="GeneID" id="108079428"/>
<dbReference type="PANTHER" id="PTHR16043">
    <property type="entry name" value="DALRD3 PROTEIN"/>
    <property type="match status" value="1"/>
</dbReference>
<dbReference type="GO" id="GO:0006420">
    <property type="term" value="P:arginyl-tRNA aminoacylation"/>
    <property type="evidence" value="ECO:0007669"/>
    <property type="project" value="InterPro"/>
</dbReference>
<dbReference type="InterPro" id="IPR009080">
    <property type="entry name" value="tRNAsynth_Ia_anticodon-bd"/>
</dbReference>
<dbReference type="Gene3D" id="1.10.730.10">
    <property type="entry name" value="Isoleucyl-tRNA Synthetase, Domain 1"/>
    <property type="match status" value="1"/>
</dbReference>
<dbReference type="RefSeq" id="XP_017029248.1">
    <property type="nucleotide sequence ID" value="XM_017173759.3"/>
</dbReference>
<organism evidence="2 3">
    <name type="scientific">Drosophila kikkawai</name>
    <name type="common">Fruit fly</name>
    <dbReference type="NCBI Taxonomy" id="30033"/>
    <lineage>
        <taxon>Eukaryota</taxon>
        <taxon>Metazoa</taxon>
        <taxon>Ecdysozoa</taxon>
        <taxon>Arthropoda</taxon>
        <taxon>Hexapoda</taxon>
        <taxon>Insecta</taxon>
        <taxon>Pterygota</taxon>
        <taxon>Neoptera</taxon>
        <taxon>Endopterygota</taxon>
        <taxon>Diptera</taxon>
        <taxon>Brachycera</taxon>
        <taxon>Muscomorpha</taxon>
        <taxon>Ephydroidea</taxon>
        <taxon>Drosophilidae</taxon>
        <taxon>Drosophila</taxon>
        <taxon>Sophophora</taxon>
    </lineage>
</organism>
<dbReference type="GO" id="GO:0004814">
    <property type="term" value="F:arginine-tRNA ligase activity"/>
    <property type="evidence" value="ECO:0007669"/>
    <property type="project" value="InterPro"/>
</dbReference>
<dbReference type="InterPro" id="IPR037380">
    <property type="entry name" value="DALRD3"/>
</dbReference>
<sequence>MDHSSPLHQVSQHLLDFFTMPAGSDALPPLSVRQLGDTIRYNILGLTDNGDLSVSANARFWQAVVAKQRRQLRSGTDDLMPENEELQSLIEQAAMWRFPFKEAKSLPIGRYTLSFQRLPIITHVLTNVLSQAGDYGRRSKTEQSPTLSLTLQNAGVRAGQTPQELRHYRLQVIYNIIRRLAEYSPWRLVEPEDVKKDTIRVHVELQKCTQPELKDHVCLVSGPVVEPVQKTATKMTLDGYLELRTTHMRQVAIHRNGIRQSGISNMDTLMKRLGSAAVIVDLASVRHQSAVTLVRNGLGSSKGASYILYNSARLETLLRTFNDQVKAKVYDPLPPLEEIDLSILEDDLDWEIIYGYLLPFPDVLESLLEQLPQGSCGIHQFVRYIENLAGVTSRYYRHKKVLVQRRSQLSPILYARIYLIMTVRQVLNVVLAVLGIEPVDYI</sequence>
<dbReference type="GO" id="GO:0106217">
    <property type="term" value="P:tRNA C3-cytosine methylation"/>
    <property type="evidence" value="ECO:0007669"/>
    <property type="project" value="TreeGrafter"/>
</dbReference>
<dbReference type="AlphaFoldDB" id="A0A6P4J3V9"/>
<dbReference type="GO" id="GO:0000049">
    <property type="term" value="F:tRNA binding"/>
    <property type="evidence" value="ECO:0007669"/>
    <property type="project" value="TreeGrafter"/>
</dbReference>
<dbReference type="PANTHER" id="PTHR16043:SF1">
    <property type="entry name" value="DALR ANTICODON-BINDING DOMAIN-CONTAINING PROTEIN 3"/>
    <property type="match status" value="1"/>
</dbReference>
<dbReference type="GO" id="GO:0005524">
    <property type="term" value="F:ATP binding"/>
    <property type="evidence" value="ECO:0007669"/>
    <property type="project" value="InterPro"/>
</dbReference>
<dbReference type="InterPro" id="IPR008909">
    <property type="entry name" value="DALR_anticod-bd"/>
</dbReference>